<keyword evidence="1" id="KW-0812">Transmembrane</keyword>
<comment type="caution">
    <text evidence="2">The sequence shown here is derived from an EMBL/GenBank/DDBJ whole genome shotgun (WGS) entry which is preliminary data.</text>
</comment>
<keyword evidence="1" id="KW-1133">Transmembrane helix</keyword>
<evidence type="ECO:0000256" key="1">
    <source>
        <dbReference type="SAM" id="Phobius"/>
    </source>
</evidence>
<gene>
    <name evidence="2" type="ORF">L596_007715</name>
</gene>
<organism evidence="2 3">
    <name type="scientific">Steinernema carpocapsae</name>
    <name type="common">Entomopathogenic nematode</name>
    <dbReference type="NCBI Taxonomy" id="34508"/>
    <lineage>
        <taxon>Eukaryota</taxon>
        <taxon>Metazoa</taxon>
        <taxon>Ecdysozoa</taxon>
        <taxon>Nematoda</taxon>
        <taxon>Chromadorea</taxon>
        <taxon>Rhabditida</taxon>
        <taxon>Tylenchina</taxon>
        <taxon>Panagrolaimomorpha</taxon>
        <taxon>Strongyloidoidea</taxon>
        <taxon>Steinernematidae</taxon>
        <taxon>Steinernema</taxon>
    </lineage>
</organism>
<name>A0A4U5PA75_STECR</name>
<feature type="transmembrane region" description="Helical" evidence="1">
    <location>
        <begin position="31"/>
        <end position="53"/>
    </location>
</feature>
<keyword evidence="3" id="KW-1185">Reference proteome</keyword>
<protein>
    <submittedName>
        <fullName evidence="2">Uncharacterized protein</fullName>
    </submittedName>
</protein>
<accession>A0A4U5PA75</accession>
<reference evidence="2 3" key="2">
    <citation type="journal article" date="2019" name="G3 (Bethesda)">
        <title>Hybrid Assembly of the Genome of the Entomopathogenic Nematode Steinernema carpocapsae Identifies the X-Chromosome.</title>
        <authorList>
            <person name="Serra L."/>
            <person name="Macchietto M."/>
            <person name="Macias-Munoz A."/>
            <person name="McGill C.J."/>
            <person name="Rodriguez I.M."/>
            <person name="Rodriguez B."/>
            <person name="Murad R."/>
            <person name="Mortazavi A."/>
        </authorList>
    </citation>
    <scope>NUCLEOTIDE SEQUENCE [LARGE SCALE GENOMIC DNA]</scope>
    <source>
        <strain evidence="2 3">ALL</strain>
    </source>
</reference>
<keyword evidence="1" id="KW-0472">Membrane</keyword>
<proteinExistence type="predicted"/>
<dbReference type="AlphaFoldDB" id="A0A4U5PA75"/>
<sequence>MFLLFPRQDCSPEALAKPVHRISTSSDSGSMIQSFVVTIGIVFVAGCVFGFLLMMLRDNGCFGGDDARSNIDYTPLPNYSGDKMSTYVDDSDSSDLDDEIFNGIKIDAATATASVEKQTE</sequence>
<evidence type="ECO:0000313" key="2">
    <source>
        <dbReference type="EMBL" id="TKR93219.1"/>
    </source>
</evidence>
<evidence type="ECO:0000313" key="3">
    <source>
        <dbReference type="Proteomes" id="UP000298663"/>
    </source>
</evidence>
<dbReference type="Proteomes" id="UP000298663">
    <property type="component" value="Unassembled WGS sequence"/>
</dbReference>
<reference evidence="2 3" key="1">
    <citation type="journal article" date="2015" name="Genome Biol.">
        <title>Comparative genomics of Steinernema reveals deeply conserved gene regulatory networks.</title>
        <authorList>
            <person name="Dillman A.R."/>
            <person name="Macchietto M."/>
            <person name="Porter C.F."/>
            <person name="Rogers A."/>
            <person name="Williams B."/>
            <person name="Antoshechkin I."/>
            <person name="Lee M.M."/>
            <person name="Goodwin Z."/>
            <person name="Lu X."/>
            <person name="Lewis E.E."/>
            <person name="Goodrich-Blair H."/>
            <person name="Stock S.P."/>
            <person name="Adams B.J."/>
            <person name="Sternberg P.W."/>
            <person name="Mortazavi A."/>
        </authorList>
    </citation>
    <scope>NUCLEOTIDE SEQUENCE [LARGE SCALE GENOMIC DNA]</scope>
    <source>
        <strain evidence="2 3">ALL</strain>
    </source>
</reference>
<dbReference type="EMBL" id="AZBU02000002">
    <property type="protein sequence ID" value="TKR93219.1"/>
    <property type="molecule type" value="Genomic_DNA"/>
</dbReference>